<dbReference type="Proteomes" id="UP000027195">
    <property type="component" value="Unassembled WGS sequence"/>
</dbReference>
<feature type="transmembrane region" description="Helical" evidence="7">
    <location>
        <begin position="479"/>
        <end position="501"/>
    </location>
</feature>
<dbReference type="InParanoid" id="A0A067MJ53"/>
<dbReference type="PROSITE" id="PS50850">
    <property type="entry name" value="MFS"/>
    <property type="match status" value="1"/>
</dbReference>
<dbReference type="InterPro" id="IPR036259">
    <property type="entry name" value="MFS_trans_sf"/>
</dbReference>
<feature type="domain" description="Major facilitator superfamily (MFS) profile" evidence="8">
    <location>
        <begin position="60"/>
        <end position="506"/>
    </location>
</feature>
<dbReference type="PANTHER" id="PTHR23504:SF15">
    <property type="entry name" value="MAJOR FACILITATOR SUPERFAMILY (MFS) PROFILE DOMAIN-CONTAINING PROTEIN"/>
    <property type="match status" value="1"/>
</dbReference>
<organism evidence="9 10">
    <name type="scientific">Botryobasidium botryosum (strain FD-172 SS1)</name>
    <dbReference type="NCBI Taxonomy" id="930990"/>
    <lineage>
        <taxon>Eukaryota</taxon>
        <taxon>Fungi</taxon>
        <taxon>Dikarya</taxon>
        <taxon>Basidiomycota</taxon>
        <taxon>Agaricomycotina</taxon>
        <taxon>Agaricomycetes</taxon>
        <taxon>Cantharellales</taxon>
        <taxon>Botryobasidiaceae</taxon>
        <taxon>Botryobasidium</taxon>
    </lineage>
</organism>
<dbReference type="CDD" id="cd17330">
    <property type="entry name" value="MFS_SLC46_TetA_like"/>
    <property type="match status" value="1"/>
</dbReference>
<evidence type="ECO:0000256" key="1">
    <source>
        <dbReference type="ARBA" id="ARBA00004141"/>
    </source>
</evidence>
<keyword evidence="3 7" id="KW-0812">Transmembrane</keyword>
<feature type="transmembrane region" description="Helical" evidence="7">
    <location>
        <begin position="343"/>
        <end position="362"/>
    </location>
</feature>
<feature type="transmembrane region" description="Helical" evidence="7">
    <location>
        <begin position="408"/>
        <end position="434"/>
    </location>
</feature>
<protein>
    <recommendedName>
        <fullName evidence="8">Major facilitator superfamily (MFS) profile domain-containing protein</fullName>
    </recommendedName>
</protein>
<evidence type="ECO:0000313" key="9">
    <source>
        <dbReference type="EMBL" id="KDQ11882.1"/>
    </source>
</evidence>
<dbReference type="InterPro" id="IPR011701">
    <property type="entry name" value="MFS"/>
</dbReference>
<accession>A0A067MJ53</accession>
<dbReference type="AlphaFoldDB" id="A0A067MJ53"/>
<feature type="transmembrane region" description="Helical" evidence="7">
    <location>
        <begin position="374"/>
        <end position="396"/>
    </location>
</feature>
<dbReference type="PANTHER" id="PTHR23504">
    <property type="entry name" value="MAJOR FACILITATOR SUPERFAMILY DOMAIN-CONTAINING PROTEIN 10"/>
    <property type="match status" value="1"/>
</dbReference>
<comment type="subcellular location">
    <subcellularLocation>
        <location evidence="1">Membrane</location>
        <topology evidence="1">Multi-pass membrane protein</topology>
    </subcellularLocation>
</comment>
<dbReference type="EMBL" id="KL198054">
    <property type="protein sequence ID" value="KDQ11882.1"/>
    <property type="molecule type" value="Genomic_DNA"/>
</dbReference>
<gene>
    <name evidence="9" type="ORF">BOTBODRAFT_113712</name>
</gene>
<dbReference type="HOGENOM" id="CLU_001265_54_6_1"/>
<feature type="compositionally biased region" description="Polar residues" evidence="6">
    <location>
        <begin position="31"/>
        <end position="40"/>
    </location>
</feature>
<evidence type="ECO:0000256" key="7">
    <source>
        <dbReference type="SAM" id="Phobius"/>
    </source>
</evidence>
<feature type="transmembrane region" description="Helical" evidence="7">
    <location>
        <begin position="102"/>
        <end position="121"/>
    </location>
</feature>
<evidence type="ECO:0000256" key="4">
    <source>
        <dbReference type="ARBA" id="ARBA00022989"/>
    </source>
</evidence>
<proteinExistence type="predicted"/>
<keyword evidence="2" id="KW-0813">Transport</keyword>
<evidence type="ECO:0000256" key="6">
    <source>
        <dbReference type="SAM" id="MobiDB-lite"/>
    </source>
</evidence>
<dbReference type="SUPFAM" id="SSF103473">
    <property type="entry name" value="MFS general substrate transporter"/>
    <property type="match status" value="1"/>
</dbReference>
<dbReference type="OrthoDB" id="419616at2759"/>
<keyword evidence="10" id="KW-1185">Reference proteome</keyword>
<dbReference type="Gene3D" id="1.20.1250.20">
    <property type="entry name" value="MFS general substrate transporter like domains"/>
    <property type="match status" value="1"/>
</dbReference>
<dbReference type="GO" id="GO:0016020">
    <property type="term" value="C:membrane"/>
    <property type="evidence" value="ECO:0007669"/>
    <property type="project" value="UniProtKB-SubCell"/>
</dbReference>
<evidence type="ECO:0000256" key="2">
    <source>
        <dbReference type="ARBA" id="ARBA00022448"/>
    </source>
</evidence>
<evidence type="ECO:0000256" key="5">
    <source>
        <dbReference type="ARBA" id="ARBA00023136"/>
    </source>
</evidence>
<feature type="transmembrane region" description="Helical" evidence="7">
    <location>
        <begin position="232"/>
        <end position="254"/>
    </location>
</feature>
<keyword evidence="4 7" id="KW-1133">Transmembrane helix</keyword>
<name>A0A067MJ53_BOTB1</name>
<dbReference type="GO" id="GO:0022857">
    <property type="term" value="F:transmembrane transporter activity"/>
    <property type="evidence" value="ECO:0007669"/>
    <property type="project" value="InterPro"/>
</dbReference>
<feature type="transmembrane region" description="Helical" evidence="7">
    <location>
        <begin position="133"/>
        <end position="151"/>
    </location>
</feature>
<reference evidence="10" key="1">
    <citation type="journal article" date="2014" name="Proc. Natl. Acad. Sci. U.S.A.">
        <title>Extensive sampling of basidiomycete genomes demonstrates inadequacy of the white-rot/brown-rot paradigm for wood decay fungi.</title>
        <authorList>
            <person name="Riley R."/>
            <person name="Salamov A.A."/>
            <person name="Brown D.W."/>
            <person name="Nagy L.G."/>
            <person name="Floudas D."/>
            <person name="Held B.W."/>
            <person name="Levasseur A."/>
            <person name="Lombard V."/>
            <person name="Morin E."/>
            <person name="Otillar R."/>
            <person name="Lindquist E.A."/>
            <person name="Sun H."/>
            <person name="LaButti K.M."/>
            <person name="Schmutz J."/>
            <person name="Jabbour D."/>
            <person name="Luo H."/>
            <person name="Baker S.E."/>
            <person name="Pisabarro A.G."/>
            <person name="Walton J.D."/>
            <person name="Blanchette R.A."/>
            <person name="Henrissat B."/>
            <person name="Martin F."/>
            <person name="Cullen D."/>
            <person name="Hibbett D.S."/>
            <person name="Grigoriev I.V."/>
        </authorList>
    </citation>
    <scope>NUCLEOTIDE SEQUENCE [LARGE SCALE GENOMIC DNA]</scope>
    <source>
        <strain evidence="10">FD-172 SS1</strain>
    </source>
</reference>
<dbReference type="InterPro" id="IPR020846">
    <property type="entry name" value="MFS_dom"/>
</dbReference>
<feature type="transmembrane region" description="Helical" evidence="7">
    <location>
        <begin position="189"/>
        <end position="212"/>
    </location>
</feature>
<feature type="transmembrane region" description="Helical" evidence="7">
    <location>
        <begin position="455"/>
        <end position="473"/>
    </location>
</feature>
<feature type="region of interest" description="Disordered" evidence="6">
    <location>
        <begin position="26"/>
        <end position="53"/>
    </location>
</feature>
<dbReference type="Pfam" id="PF07690">
    <property type="entry name" value="MFS_1"/>
    <property type="match status" value="1"/>
</dbReference>
<feature type="transmembrane region" description="Helical" evidence="7">
    <location>
        <begin position="302"/>
        <end position="323"/>
    </location>
</feature>
<keyword evidence="5 7" id="KW-0472">Membrane</keyword>
<evidence type="ECO:0000259" key="8">
    <source>
        <dbReference type="PROSITE" id="PS50850"/>
    </source>
</evidence>
<sequence length="510" mass="54112">MKSYSACPGQPKTAVVDDRWACNKTNEDSECASSATSVSEESPLLPTNKEAPSDSLPRLQFSLVLLLRLAEPITATVIFPFINELVGDLDITGGNAKAVGYYVGLIESIFFLTEAFFVFQWGRLSDRIGRRPVLLMGLLALALSSPSFGLAKTFPRLVLARATAGALSGNVGVLKSVLAEITTSQTQAFAFACMPITWSVGGTIGPLLGGFLSRPADRFAAFSGKFWVEYPYFLPCLMTAAFAMLCFVVAGLLLEETHPSHADQAAGKQVTITASGAAESPCPPVTIAPPSPTLRDILTRKVMIAMLNFALLAFLDISFAAVNPLFLAAPHEAGGLGLQPAKIGSILTTIGFTNGLIQISLFSRVVKAFGARNVYTVGISCYMLVFAAFPVMHSIARKVPDGEMPLGVWVVLVLQLSLFIVSNMAWGCISIFVISSAPSRHAMGATNGLSQTLASLARAIGPAGVTSLFALTLERNLLGGLLVYVVFIAITLVAVSASVLLPKHAKRQFE</sequence>
<evidence type="ECO:0000256" key="3">
    <source>
        <dbReference type="ARBA" id="ARBA00022692"/>
    </source>
</evidence>
<evidence type="ECO:0000313" key="10">
    <source>
        <dbReference type="Proteomes" id="UP000027195"/>
    </source>
</evidence>